<comment type="cofactor">
    <cofactor evidence="1">
        <name>Mg(2+)</name>
        <dbReference type="ChEBI" id="CHEBI:18420"/>
    </cofactor>
</comment>
<name>A0ABV4NLM9_9GAMM</name>
<sequence length="153" mass="16703">MLHHTVDSFNCVTLSLESFMGTDDQLLTELVAIIEVSRVKNRKLIWITLQDALTRLIPMCLEHGFTFHSCRGSATRLVLKLRNDAYVPFSPTHTVGVGGFVLLNGQLLCVQGHGASSSPKLPGGTVDLGEKIADAVLREVYEETGISCEFTSV</sequence>
<accession>A0ABV4NLM9</accession>
<evidence type="ECO:0000256" key="2">
    <source>
        <dbReference type="ARBA" id="ARBA00022801"/>
    </source>
</evidence>
<dbReference type="Gene3D" id="3.40.630.30">
    <property type="match status" value="1"/>
</dbReference>
<dbReference type="Gene3D" id="3.90.79.10">
    <property type="entry name" value="Nucleoside Triphosphate Pyrophosphohydrolase"/>
    <property type="match status" value="1"/>
</dbReference>
<evidence type="ECO:0000256" key="1">
    <source>
        <dbReference type="ARBA" id="ARBA00001946"/>
    </source>
</evidence>
<dbReference type="Pfam" id="PF00293">
    <property type="entry name" value="NUDIX"/>
    <property type="match status" value="1"/>
</dbReference>
<organism evidence="4 5">
    <name type="scientific">Microbulbifer echini</name>
    <dbReference type="NCBI Taxonomy" id="1529067"/>
    <lineage>
        <taxon>Bacteria</taxon>
        <taxon>Pseudomonadati</taxon>
        <taxon>Pseudomonadota</taxon>
        <taxon>Gammaproteobacteria</taxon>
        <taxon>Cellvibrionales</taxon>
        <taxon>Microbulbiferaceae</taxon>
        <taxon>Microbulbifer</taxon>
    </lineage>
</organism>
<evidence type="ECO:0000313" key="5">
    <source>
        <dbReference type="Proteomes" id="UP001569414"/>
    </source>
</evidence>
<reference evidence="4 5" key="1">
    <citation type="submission" date="2024-08" db="EMBL/GenBank/DDBJ databases">
        <authorList>
            <person name="Ishaq N."/>
        </authorList>
    </citation>
    <scope>NUCLEOTIDE SEQUENCE [LARGE SCALE GENOMIC DNA]</scope>
    <source>
        <strain evidence="4 5">JCM 30400</strain>
    </source>
</reference>
<feature type="domain" description="Nudix hydrolase" evidence="3">
    <location>
        <begin position="92"/>
        <end position="153"/>
    </location>
</feature>
<keyword evidence="2" id="KW-0378">Hydrolase</keyword>
<protein>
    <submittedName>
        <fullName evidence="4">NUDIX domain-containing protein</fullName>
    </submittedName>
</protein>
<dbReference type="InterPro" id="IPR040618">
    <property type="entry name" value="Pre-Nudix"/>
</dbReference>
<dbReference type="PANTHER" id="PTHR13994">
    <property type="entry name" value="NUDIX HYDROLASE RELATED"/>
    <property type="match status" value="1"/>
</dbReference>
<dbReference type="RefSeq" id="WP_371842727.1">
    <property type="nucleotide sequence ID" value="NZ_JBGMEL010000003.1"/>
</dbReference>
<dbReference type="SUPFAM" id="SSF55811">
    <property type="entry name" value="Nudix"/>
    <property type="match status" value="1"/>
</dbReference>
<dbReference type="PROSITE" id="PS00893">
    <property type="entry name" value="NUDIX_BOX"/>
    <property type="match status" value="1"/>
</dbReference>
<proteinExistence type="predicted"/>
<evidence type="ECO:0000259" key="3">
    <source>
        <dbReference type="PROSITE" id="PS51462"/>
    </source>
</evidence>
<dbReference type="PROSITE" id="PS51462">
    <property type="entry name" value="NUDIX"/>
    <property type="match status" value="1"/>
</dbReference>
<dbReference type="InterPro" id="IPR003293">
    <property type="entry name" value="Nudix_hydrolase6-like"/>
</dbReference>
<dbReference type="InterPro" id="IPR015797">
    <property type="entry name" value="NUDIX_hydrolase-like_dom_sf"/>
</dbReference>
<keyword evidence="5" id="KW-1185">Reference proteome</keyword>
<dbReference type="Pfam" id="PF18290">
    <property type="entry name" value="Nudix_hydro"/>
    <property type="match status" value="1"/>
</dbReference>
<evidence type="ECO:0000313" key="4">
    <source>
        <dbReference type="EMBL" id="MFA0789761.1"/>
    </source>
</evidence>
<dbReference type="PANTHER" id="PTHR13994:SF13">
    <property type="entry name" value="FI03680P"/>
    <property type="match status" value="1"/>
</dbReference>
<dbReference type="InterPro" id="IPR020084">
    <property type="entry name" value="NUDIX_hydrolase_CS"/>
</dbReference>
<comment type="caution">
    <text evidence="4">The sequence shown here is derived from an EMBL/GenBank/DDBJ whole genome shotgun (WGS) entry which is preliminary data.</text>
</comment>
<dbReference type="EMBL" id="JBGMEL010000003">
    <property type="protein sequence ID" value="MFA0789761.1"/>
    <property type="molecule type" value="Genomic_DNA"/>
</dbReference>
<dbReference type="Proteomes" id="UP001569414">
    <property type="component" value="Unassembled WGS sequence"/>
</dbReference>
<gene>
    <name evidence="4" type="ORF">ACCI51_04330</name>
</gene>
<dbReference type="InterPro" id="IPR000086">
    <property type="entry name" value="NUDIX_hydrolase_dom"/>
</dbReference>